<gene>
    <name evidence="2" type="ORF">MSAN_01453300</name>
</gene>
<feature type="compositionally biased region" description="Low complexity" evidence="1">
    <location>
        <begin position="9"/>
        <end position="20"/>
    </location>
</feature>
<dbReference type="EMBL" id="JACAZH010000011">
    <property type="protein sequence ID" value="KAF7355367.1"/>
    <property type="molecule type" value="Genomic_DNA"/>
</dbReference>
<keyword evidence="3" id="KW-1185">Reference proteome</keyword>
<evidence type="ECO:0000313" key="3">
    <source>
        <dbReference type="Proteomes" id="UP000623467"/>
    </source>
</evidence>
<evidence type="ECO:0000256" key="1">
    <source>
        <dbReference type="SAM" id="MobiDB-lite"/>
    </source>
</evidence>
<dbReference type="Proteomes" id="UP000623467">
    <property type="component" value="Unassembled WGS sequence"/>
</dbReference>
<proteinExistence type="predicted"/>
<accession>A0A8H6YA19</accession>
<comment type="caution">
    <text evidence="2">The sequence shown here is derived from an EMBL/GenBank/DDBJ whole genome shotgun (WGS) entry which is preliminary data.</text>
</comment>
<sequence>MTSDHRLTSSPFASSSRQFSNDSNTPHRGTERNMAGEFGQGNDSPTSTLSDSASFRFSDSASRSAFRATSTYTPVTGTPAKKSLVRSDPSILTAFDPADRELYDLWAPKN</sequence>
<protein>
    <submittedName>
        <fullName evidence="2">Uncharacterized protein</fullName>
    </submittedName>
</protein>
<reference evidence="2" key="1">
    <citation type="submission" date="2020-05" db="EMBL/GenBank/DDBJ databases">
        <title>Mycena genomes resolve the evolution of fungal bioluminescence.</title>
        <authorList>
            <person name="Tsai I.J."/>
        </authorList>
    </citation>
    <scope>NUCLEOTIDE SEQUENCE</scope>
    <source>
        <strain evidence="2">160909Yilan</strain>
    </source>
</reference>
<organism evidence="2 3">
    <name type="scientific">Mycena sanguinolenta</name>
    <dbReference type="NCBI Taxonomy" id="230812"/>
    <lineage>
        <taxon>Eukaryota</taxon>
        <taxon>Fungi</taxon>
        <taxon>Dikarya</taxon>
        <taxon>Basidiomycota</taxon>
        <taxon>Agaricomycotina</taxon>
        <taxon>Agaricomycetes</taxon>
        <taxon>Agaricomycetidae</taxon>
        <taxon>Agaricales</taxon>
        <taxon>Marasmiineae</taxon>
        <taxon>Mycenaceae</taxon>
        <taxon>Mycena</taxon>
    </lineage>
</organism>
<dbReference type="OrthoDB" id="2669285at2759"/>
<dbReference type="AlphaFoldDB" id="A0A8H6YA19"/>
<feature type="compositionally biased region" description="Low complexity" evidence="1">
    <location>
        <begin position="50"/>
        <end position="71"/>
    </location>
</feature>
<name>A0A8H6YA19_9AGAR</name>
<feature type="region of interest" description="Disordered" evidence="1">
    <location>
        <begin position="1"/>
        <end position="83"/>
    </location>
</feature>
<evidence type="ECO:0000313" key="2">
    <source>
        <dbReference type="EMBL" id="KAF7355367.1"/>
    </source>
</evidence>